<dbReference type="GO" id="GO:0003677">
    <property type="term" value="F:DNA binding"/>
    <property type="evidence" value="ECO:0007669"/>
    <property type="project" value="UniProtKB-KW"/>
</dbReference>
<dbReference type="InterPro" id="IPR000551">
    <property type="entry name" value="MerR-type_HTH_dom"/>
</dbReference>
<dbReference type="SMART" id="SM00422">
    <property type="entry name" value="HTH_MERR"/>
    <property type="match status" value="1"/>
</dbReference>
<dbReference type="Proteomes" id="UP000036313">
    <property type="component" value="Unassembled WGS sequence"/>
</dbReference>
<accession>A0A0J6W416</accession>
<evidence type="ECO:0000259" key="2">
    <source>
        <dbReference type="PROSITE" id="PS50937"/>
    </source>
</evidence>
<dbReference type="PANTHER" id="PTHR30204:SF93">
    <property type="entry name" value="HTH MERR-TYPE DOMAIN-CONTAINING PROTEIN"/>
    <property type="match status" value="1"/>
</dbReference>
<gene>
    <name evidence="3" type="primary">zntR</name>
    <name evidence="3" type="ORF">MOBUDSM44075_02389</name>
</gene>
<dbReference type="PROSITE" id="PS50937">
    <property type="entry name" value="HTH_MERR_2"/>
    <property type="match status" value="1"/>
</dbReference>
<dbReference type="PANTHER" id="PTHR30204">
    <property type="entry name" value="REDOX-CYCLING DRUG-SENSING TRANSCRIPTIONAL ACTIVATOR SOXR"/>
    <property type="match status" value="1"/>
</dbReference>
<dbReference type="CDD" id="cd01282">
    <property type="entry name" value="HTH_MerR-like_sg3"/>
    <property type="match status" value="1"/>
</dbReference>
<dbReference type="InterPro" id="IPR047057">
    <property type="entry name" value="MerR_fam"/>
</dbReference>
<evidence type="ECO:0000256" key="1">
    <source>
        <dbReference type="ARBA" id="ARBA00023125"/>
    </source>
</evidence>
<feature type="domain" description="HTH merR-type" evidence="2">
    <location>
        <begin position="1"/>
        <end position="68"/>
    </location>
</feature>
<sequence>MRIGELAQRCNVSTRSLRYYEEQQLLQSRRHANGYRDYPESAVESVRRIRALIDAGFSSDTIRKVLPFLNGDDVDMCPQLAGVIRETLRGIDDQLNDLAAKRGKINALLSGQSLPSDRSDSGLAAARPIEC</sequence>
<organism evidence="3 4">
    <name type="scientific">Mycolicibacterium obuense</name>
    <dbReference type="NCBI Taxonomy" id="1807"/>
    <lineage>
        <taxon>Bacteria</taxon>
        <taxon>Bacillati</taxon>
        <taxon>Actinomycetota</taxon>
        <taxon>Actinomycetes</taxon>
        <taxon>Mycobacteriales</taxon>
        <taxon>Mycobacteriaceae</taxon>
        <taxon>Mycolicibacterium</taxon>
    </lineage>
</organism>
<dbReference type="Gene3D" id="1.10.1660.10">
    <property type="match status" value="1"/>
</dbReference>
<dbReference type="SUPFAM" id="SSF46955">
    <property type="entry name" value="Putative DNA-binding domain"/>
    <property type="match status" value="1"/>
</dbReference>
<dbReference type="EMBL" id="JYNU01000013">
    <property type="protein sequence ID" value="KMO76397.1"/>
    <property type="molecule type" value="Genomic_DNA"/>
</dbReference>
<dbReference type="GO" id="GO:0003700">
    <property type="term" value="F:DNA-binding transcription factor activity"/>
    <property type="evidence" value="ECO:0007669"/>
    <property type="project" value="InterPro"/>
</dbReference>
<name>A0A0J6W416_9MYCO</name>
<comment type="caution">
    <text evidence="3">The sequence shown here is derived from an EMBL/GenBank/DDBJ whole genome shotgun (WGS) entry which is preliminary data.</text>
</comment>
<dbReference type="Pfam" id="PF13411">
    <property type="entry name" value="MerR_1"/>
    <property type="match status" value="1"/>
</dbReference>
<protein>
    <submittedName>
        <fullName evidence="3">HTH-type transcriptional regulator ZntR</fullName>
    </submittedName>
</protein>
<evidence type="ECO:0000313" key="3">
    <source>
        <dbReference type="EMBL" id="KMO76397.1"/>
    </source>
</evidence>
<dbReference type="PRINTS" id="PR00040">
    <property type="entry name" value="HTHMERR"/>
</dbReference>
<reference evidence="3 4" key="1">
    <citation type="journal article" date="2015" name="Genome Biol. Evol.">
        <title>Characterization of Three Mycobacterium spp. with Potential Use in Bioremediation by Genome Sequencing and Comparative Genomics.</title>
        <authorList>
            <person name="Das S."/>
            <person name="Pettersson B.M."/>
            <person name="Behra P.R."/>
            <person name="Ramesh M."/>
            <person name="Dasgupta S."/>
            <person name="Bhattacharya A."/>
            <person name="Kirsebom L.A."/>
        </authorList>
    </citation>
    <scope>NUCLEOTIDE SEQUENCE [LARGE SCALE GENOMIC DNA]</scope>
    <source>
        <strain evidence="3 4">DSM 44075</strain>
    </source>
</reference>
<dbReference type="PROSITE" id="PS00552">
    <property type="entry name" value="HTH_MERR_1"/>
    <property type="match status" value="1"/>
</dbReference>
<evidence type="ECO:0000313" key="4">
    <source>
        <dbReference type="Proteomes" id="UP000036313"/>
    </source>
</evidence>
<dbReference type="AlphaFoldDB" id="A0A0J6W416"/>
<dbReference type="RefSeq" id="WP_048423230.1">
    <property type="nucleotide sequence ID" value="NZ_JYNU01000013.1"/>
</dbReference>
<dbReference type="InterPro" id="IPR009061">
    <property type="entry name" value="DNA-bd_dom_put_sf"/>
</dbReference>
<keyword evidence="1" id="KW-0238">DNA-binding</keyword>
<proteinExistence type="predicted"/>
<dbReference type="PATRIC" id="fig|1807.14.peg.2410"/>